<feature type="transmembrane region" description="Helical" evidence="1">
    <location>
        <begin position="169"/>
        <end position="190"/>
    </location>
</feature>
<name>A0ABM8ALT0_9DEIO</name>
<dbReference type="Proteomes" id="UP001064971">
    <property type="component" value="Plasmid pDAETH-3"/>
</dbReference>
<feature type="transmembrane region" description="Helical" evidence="1">
    <location>
        <begin position="110"/>
        <end position="131"/>
    </location>
</feature>
<gene>
    <name evidence="2" type="ORF">DAETH_47820</name>
</gene>
<organism evidence="2 3">
    <name type="scientific">Deinococcus aetherius</name>
    <dbReference type="NCBI Taxonomy" id="200252"/>
    <lineage>
        <taxon>Bacteria</taxon>
        <taxon>Thermotogati</taxon>
        <taxon>Deinococcota</taxon>
        <taxon>Deinococci</taxon>
        <taxon>Deinococcales</taxon>
        <taxon>Deinococcaceae</taxon>
        <taxon>Deinococcus</taxon>
    </lineage>
</organism>
<proteinExistence type="predicted"/>
<keyword evidence="3" id="KW-1185">Reference proteome</keyword>
<dbReference type="EMBL" id="AP026563">
    <property type="protein sequence ID" value="BDP44813.1"/>
    <property type="molecule type" value="Genomic_DNA"/>
</dbReference>
<sequence length="191" mass="19832">MRLPAEPTPSNLTRGHTVGMTTPFTPEHQLYVIQSQGTPVTLLAFAGYVLAGTLVGLSVRDPSFGTLNTGMVSLALLAAVVNGALTLGLFPWLFTGLSRCFGAATEWHEIHAITALSLVPVVLATLLSLVVGMGGPLAVLGSLVAGGMFVHGLALANGVTFRQALRHTLLVWAILVLGIILLSVALGMLLT</sequence>
<keyword evidence="1" id="KW-1133">Transmembrane helix</keyword>
<keyword evidence="2" id="KW-0614">Plasmid</keyword>
<evidence type="ECO:0008006" key="4">
    <source>
        <dbReference type="Google" id="ProtNLM"/>
    </source>
</evidence>
<keyword evidence="1" id="KW-0472">Membrane</keyword>
<geneLocation type="plasmid" evidence="2 3">
    <name>pDAETH-3</name>
</geneLocation>
<evidence type="ECO:0000313" key="2">
    <source>
        <dbReference type="EMBL" id="BDP44813.1"/>
    </source>
</evidence>
<reference evidence="2" key="1">
    <citation type="submission" date="2022-07" db="EMBL/GenBank/DDBJ databases">
        <title>Complete Genome Sequence of the Radioresistant Bacterium Deinococcus aetherius ST0316, Isolated from the Air Dust collected in Lower Stratosphere above Japan.</title>
        <authorList>
            <person name="Satoh K."/>
            <person name="Hagiwara K."/>
            <person name="Katsumata K."/>
            <person name="Kubo A."/>
            <person name="Yokobori S."/>
            <person name="Yamagishi A."/>
            <person name="Oono Y."/>
            <person name="Narumi I."/>
        </authorList>
    </citation>
    <scope>NUCLEOTIDE SEQUENCE</scope>
    <source>
        <strain evidence="2">ST0316</strain>
        <plasmid evidence="2">pDAETH-3</plasmid>
    </source>
</reference>
<feature type="transmembrane region" description="Helical" evidence="1">
    <location>
        <begin position="40"/>
        <end position="59"/>
    </location>
</feature>
<feature type="transmembrane region" description="Helical" evidence="1">
    <location>
        <begin position="137"/>
        <end position="157"/>
    </location>
</feature>
<keyword evidence="1" id="KW-0812">Transmembrane</keyword>
<accession>A0ABM8ALT0</accession>
<protein>
    <recommendedName>
        <fullName evidence="4">Yip1 domain-containing protein</fullName>
    </recommendedName>
</protein>
<feature type="transmembrane region" description="Helical" evidence="1">
    <location>
        <begin position="71"/>
        <end position="98"/>
    </location>
</feature>
<evidence type="ECO:0000313" key="3">
    <source>
        <dbReference type="Proteomes" id="UP001064971"/>
    </source>
</evidence>
<evidence type="ECO:0000256" key="1">
    <source>
        <dbReference type="SAM" id="Phobius"/>
    </source>
</evidence>